<evidence type="ECO:0000313" key="7">
    <source>
        <dbReference type="EMBL" id="EHM10545.1"/>
    </source>
</evidence>
<evidence type="ECO:0000313" key="8">
    <source>
        <dbReference type="Proteomes" id="UP000005730"/>
    </source>
</evidence>
<dbReference type="AlphaFoldDB" id="H0UP42"/>
<keyword evidence="8" id="KW-1185">Reference proteome</keyword>
<dbReference type="CDD" id="cd16015">
    <property type="entry name" value="LTA_synthase"/>
    <property type="match status" value="1"/>
</dbReference>
<evidence type="ECO:0000256" key="4">
    <source>
        <dbReference type="ARBA" id="ARBA00022989"/>
    </source>
</evidence>
<reference evidence="7 8" key="1">
    <citation type="submission" date="2011-10" db="EMBL/GenBank/DDBJ databases">
        <title>The Noncontiguous Finished genome of Thermanaerovibrio velox DSM 12556.</title>
        <authorList>
            <consortium name="US DOE Joint Genome Institute (JGI-PGF)"/>
            <person name="Lucas S."/>
            <person name="Copeland A."/>
            <person name="Lapidus A."/>
            <person name="Glavina del Rio T."/>
            <person name="Dalin E."/>
            <person name="Tice H."/>
            <person name="Bruce D."/>
            <person name="Goodwin L."/>
            <person name="Pitluck S."/>
            <person name="Peters L."/>
            <person name="Mikhailova N."/>
            <person name="Teshima H."/>
            <person name="Kyrpides N."/>
            <person name="Mavromatis K."/>
            <person name="Ivanova N."/>
            <person name="Markowitz V."/>
            <person name="Cheng J.-F."/>
            <person name="Hugenholtz P."/>
            <person name="Woyke T."/>
            <person name="Wu D."/>
            <person name="Spring S."/>
            <person name="Brambilla E.-M."/>
            <person name="Klenk H.-P."/>
            <person name="Eisen J.A."/>
        </authorList>
    </citation>
    <scope>NUCLEOTIDE SEQUENCE [LARGE SCALE GENOMIC DNA]</scope>
    <source>
        <strain evidence="7 8">DSM 12556</strain>
    </source>
</reference>
<evidence type="ECO:0000256" key="5">
    <source>
        <dbReference type="ARBA" id="ARBA00023136"/>
    </source>
</evidence>
<dbReference type="eggNOG" id="COG1368">
    <property type="taxonomic scope" value="Bacteria"/>
</dbReference>
<dbReference type="GO" id="GO:0005886">
    <property type="term" value="C:plasma membrane"/>
    <property type="evidence" value="ECO:0007669"/>
    <property type="project" value="UniProtKB-SubCell"/>
</dbReference>
<dbReference type="EMBL" id="CM001377">
    <property type="protein sequence ID" value="EHM10545.1"/>
    <property type="molecule type" value="Genomic_DNA"/>
</dbReference>
<evidence type="ECO:0000259" key="6">
    <source>
        <dbReference type="Pfam" id="PF00884"/>
    </source>
</evidence>
<dbReference type="SUPFAM" id="SSF53649">
    <property type="entry name" value="Alkaline phosphatase-like"/>
    <property type="match status" value="1"/>
</dbReference>
<dbReference type="Proteomes" id="UP000005730">
    <property type="component" value="Chromosome"/>
</dbReference>
<dbReference type="PANTHER" id="PTHR47371">
    <property type="entry name" value="LIPOTEICHOIC ACID SYNTHASE"/>
    <property type="match status" value="1"/>
</dbReference>
<evidence type="ECO:0000256" key="2">
    <source>
        <dbReference type="ARBA" id="ARBA00022475"/>
    </source>
</evidence>
<dbReference type="Gene3D" id="3.30.1120.170">
    <property type="match status" value="1"/>
</dbReference>
<keyword evidence="3" id="KW-0812">Transmembrane</keyword>
<evidence type="ECO:0000256" key="1">
    <source>
        <dbReference type="ARBA" id="ARBA00004651"/>
    </source>
</evidence>
<proteinExistence type="predicted"/>
<keyword evidence="7" id="KW-0808">Transferase</keyword>
<dbReference type="STRING" id="926567.TheveDRAFT_1427"/>
<dbReference type="GO" id="GO:0016740">
    <property type="term" value="F:transferase activity"/>
    <property type="evidence" value="ECO:0007669"/>
    <property type="project" value="UniProtKB-KW"/>
</dbReference>
<keyword evidence="5" id="KW-0472">Membrane</keyword>
<keyword evidence="2" id="KW-1003">Cell membrane</keyword>
<comment type="subcellular location">
    <subcellularLocation>
        <location evidence="1">Cell membrane</location>
        <topology evidence="1">Multi-pass membrane protein</topology>
    </subcellularLocation>
</comment>
<feature type="domain" description="Sulfatase N-terminal" evidence="6">
    <location>
        <begin position="42"/>
        <end position="335"/>
    </location>
</feature>
<protein>
    <submittedName>
        <fullName evidence="7">Phosphoglycerol transferase family protein, alkaline phosphatase superfamily</fullName>
    </submittedName>
</protein>
<dbReference type="PANTHER" id="PTHR47371:SF3">
    <property type="entry name" value="PHOSPHOGLYCEROL TRANSFERASE I"/>
    <property type="match status" value="1"/>
</dbReference>
<evidence type="ECO:0000256" key="3">
    <source>
        <dbReference type="ARBA" id="ARBA00022692"/>
    </source>
</evidence>
<organism evidence="7 8">
    <name type="scientific">Thermanaerovibrio velox DSM 12556</name>
    <dbReference type="NCBI Taxonomy" id="926567"/>
    <lineage>
        <taxon>Bacteria</taxon>
        <taxon>Thermotogati</taxon>
        <taxon>Synergistota</taxon>
        <taxon>Synergistia</taxon>
        <taxon>Synergistales</taxon>
        <taxon>Synergistaceae</taxon>
        <taxon>Thermanaerovibrio</taxon>
    </lineage>
</organism>
<dbReference type="HOGENOM" id="CLU_670713_0_0_0"/>
<dbReference type="InterPro" id="IPR000917">
    <property type="entry name" value="Sulfatase_N"/>
</dbReference>
<gene>
    <name evidence="7" type="ORF">TheveDRAFT_1427</name>
</gene>
<accession>H0UP42</accession>
<keyword evidence="4" id="KW-1133">Transmembrane helix</keyword>
<sequence>MIRRLKALVYGAGIAALTLLALPISGRADVPPVPFGAFRGFNVIYIQMESIQQFLIGSKLQGQEVTPNLNRLVQRGLSFTRCYPQTGMGNTSDAELLAMCSLLPLKDHGVFNLLRSPIPSLPQQLKAMGYHTYAFHGNSPSVWNRRRVYPLIGIDKYYHRGKLVNDDVVGLGISDMSLLRQTGHVMFKRKLLKEPFFALVMTLSSHHPYKVKGWNFPKGPFEGTVLGDYLASANYADHALGEFIDALEGSDLARRTLVVIYGDHRAPGLEMERVNQFLQENQMKPISSEGWKQRDFSRVPFIVLIPREDGTYEAGSSDIPCGQWDISPTVAHLLGFKMPNALGEDLLEEPRGLVVFPQEEIIYRDYWSAFGGKTLVDMTMERPVVPMVLNPQWDAARRAKEMSLRTLGLK</sequence>
<dbReference type="Pfam" id="PF00884">
    <property type="entry name" value="Sulfatase"/>
    <property type="match status" value="1"/>
</dbReference>
<dbReference type="InterPro" id="IPR050448">
    <property type="entry name" value="OpgB/LTA_synthase_biosynth"/>
</dbReference>
<dbReference type="RefSeq" id="WP_006584039.1">
    <property type="nucleotide sequence ID" value="NZ_CM001377.1"/>
</dbReference>
<dbReference type="Gene3D" id="3.40.720.10">
    <property type="entry name" value="Alkaline Phosphatase, subunit A"/>
    <property type="match status" value="1"/>
</dbReference>
<dbReference type="InterPro" id="IPR017850">
    <property type="entry name" value="Alkaline_phosphatase_core_sf"/>
</dbReference>
<name>H0UP42_9BACT</name>
<dbReference type="OrthoDB" id="5901192at2"/>